<keyword evidence="2" id="KW-0217">Developmental protein</keyword>
<evidence type="ECO:0000256" key="2">
    <source>
        <dbReference type="ARBA" id="ARBA00022473"/>
    </source>
</evidence>
<evidence type="ECO:0000313" key="8">
    <source>
        <dbReference type="EMBL" id="CAL0330694.1"/>
    </source>
</evidence>
<comment type="subcellular location">
    <subcellularLocation>
        <location evidence="1">Cell membrane</location>
        <topology evidence="1">Single-pass membrane protein</topology>
    </subcellularLocation>
</comment>
<keyword evidence="6" id="KW-0472">Membrane</keyword>
<sequence>MGYNIKLYIFSFKELNLSLFCMMARQSMSMIFSKPQLILKWCSRHFREQKTRFYIIWRCIVILVGLEEQF</sequence>
<comment type="caution">
    <text evidence="8">The sequence shown here is derived from an EMBL/GenBank/DDBJ whole genome shotgun (WGS) entry which is preliminary data.</text>
</comment>
<evidence type="ECO:0000256" key="3">
    <source>
        <dbReference type="ARBA" id="ARBA00022475"/>
    </source>
</evidence>
<proteinExistence type="inferred from homology"/>
<evidence type="ECO:0000313" key="9">
    <source>
        <dbReference type="Proteomes" id="UP001497480"/>
    </source>
</evidence>
<reference evidence="8 9" key="1">
    <citation type="submission" date="2024-03" db="EMBL/GenBank/DDBJ databases">
        <authorList>
            <person name="Martinez-Hernandez J."/>
        </authorList>
    </citation>
    <scope>NUCLEOTIDE SEQUENCE [LARGE SCALE GENOMIC DNA]</scope>
</reference>
<protein>
    <submittedName>
        <fullName evidence="8">Uncharacterized protein</fullName>
    </submittedName>
</protein>
<gene>
    <name evidence="8" type="ORF">LLUT_LOCUS31754</name>
</gene>
<evidence type="ECO:0000256" key="6">
    <source>
        <dbReference type="ARBA" id="ARBA00023136"/>
    </source>
</evidence>
<dbReference type="Proteomes" id="UP001497480">
    <property type="component" value="Unassembled WGS sequence"/>
</dbReference>
<evidence type="ECO:0000256" key="4">
    <source>
        <dbReference type="ARBA" id="ARBA00022692"/>
    </source>
</evidence>
<name>A0AAV1Y9L9_LUPLU</name>
<dbReference type="GO" id="GO:0005886">
    <property type="term" value="C:plasma membrane"/>
    <property type="evidence" value="ECO:0007669"/>
    <property type="project" value="UniProtKB-SubCell"/>
</dbReference>
<evidence type="ECO:0000256" key="1">
    <source>
        <dbReference type="ARBA" id="ARBA00004162"/>
    </source>
</evidence>
<dbReference type="InterPro" id="IPR012552">
    <property type="entry name" value="DVL"/>
</dbReference>
<dbReference type="GO" id="GO:0008285">
    <property type="term" value="P:negative regulation of cell population proliferation"/>
    <property type="evidence" value="ECO:0007669"/>
    <property type="project" value="InterPro"/>
</dbReference>
<accession>A0AAV1Y9L9</accession>
<keyword evidence="9" id="KW-1185">Reference proteome</keyword>
<comment type="similarity">
    <text evidence="7">Belongs to the DVL/RTFL small polypeptides family.</text>
</comment>
<keyword evidence="5" id="KW-1133">Transmembrane helix</keyword>
<evidence type="ECO:0000256" key="7">
    <source>
        <dbReference type="ARBA" id="ARBA00024340"/>
    </source>
</evidence>
<dbReference type="GO" id="GO:0048367">
    <property type="term" value="P:shoot system development"/>
    <property type="evidence" value="ECO:0007669"/>
    <property type="project" value="UniProtKB-ARBA"/>
</dbReference>
<keyword evidence="4" id="KW-0812">Transmembrane</keyword>
<evidence type="ECO:0000256" key="5">
    <source>
        <dbReference type="ARBA" id="ARBA00022989"/>
    </source>
</evidence>
<dbReference type="Pfam" id="PF08137">
    <property type="entry name" value="DVL"/>
    <property type="match status" value="1"/>
</dbReference>
<organism evidence="8 9">
    <name type="scientific">Lupinus luteus</name>
    <name type="common">European yellow lupine</name>
    <dbReference type="NCBI Taxonomy" id="3873"/>
    <lineage>
        <taxon>Eukaryota</taxon>
        <taxon>Viridiplantae</taxon>
        <taxon>Streptophyta</taxon>
        <taxon>Embryophyta</taxon>
        <taxon>Tracheophyta</taxon>
        <taxon>Spermatophyta</taxon>
        <taxon>Magnoliopsida</taxon>
        <taxon>eudicotyledons</taxon>
        <taxon>Gunneridae</taxon>
        <taxon>Pentapetalae</taxon>
        <taxon>rosids</taxon>
        <taxon>fabids</taxon>
        <taxon>Fabales</taxon>
        <taxon>Fabaceae</taxon>
        <taxon>Papilionoideae</taxon>
        <taxon>50 kb inversion clade</taxon>
        <taxon>genistoids sensu lato</taxon>
        <taxon>core genistoids</taxon>
        <taxon>Genisteae</taxon>
        <taxon>Lupinus</taxon>
    </lineage>
</organism>
<dbReference type="AlphaFoldDB" id="A0AAV1Y9L9"/>
<dbReference type="EMBL" id="CAXHTB010000022">
    <property type="protein sequence ID" value="CAL0330694.1"/>
    <property type="molecule type" value="Genomic_DNA"/>
</dbReference>
<keyword evidence="3" id="KW-1003">Cell membrane</keyword>